<keyword evidence="13" id="KW-0378">Hydrolase</keyword>
<evidence type="ECO:0000256" key="15">
    <source>
        <dbReference type="ARBA" id="ARBA00022968"/>
    </source>
</evidence>
<dbReference type="GO" id="GO:0016285">
    <property type="term" value="F:alanyl aminopeptidase activity"/>
    <property type="evidence" value="ECO:0007669"/>
    <property type="project" value="UniProtKB-EC"/>
</dbReference>
<keyword evidence="10 25" id="KW-0812">Transmembrane</keyword>
<feature type="site" description="Transition state stabilizer" evidence="24">
    <location>
        <position position="514"/>
    </location>
</feature>
<dbReference type="Proteomes" id="UP001107558">
    <property type="component" value="Chromosome 3"/>
</dbReference>
<evidence type="ECO:0000256" key="10">
    <source>
        <dbReference type="ARBA" id="ARBA00022692"/>
    </source>
</evidence>
<dbReference type="InterPro" id="IPR001930">
    <property type="entry name" value="Peptidase_M1"/>
</dbReference>
<keyword evidence="21" id="KW-0449">Lipoprotein</keyword>
<evidence type="ECO:0000256" key="25">
    <source>
        <dbReference type="SAM" id="Phobius"/>
    </source>
</evidence>
<gene>
    <name evidence="29" type="ORF">PVAND_002422</name>
</gene>
<reference evidence="29" key="1">
    <citation type="submission" date="2021-03" db="EMBL/GenBank/DDBJ databases">
        <title>Chromosome level genome of the anhydrobiotic midge Polypedilum vanderplanki.</title>
        <authorList>
            <person name="Yoshida Y."/>
            <person name="Kikawada T."/>
            <person name="Gusev O."/>
        </authorList>
    </citation>
    <scope>NUCLEOTIDE SEQUENCE</scope>
    <source>
        <strain evidence="29">NIAS01</strain>
        <tissue evidence="29">Whole body or cell culture</tissue>
    </source>
</reference>
<evidence type="ECO:0000256" key="21">
    <source>
        <dbReference type="ARBA" id="ARBA00023288"/>
    </source>
</evidence>
<feature type="binding site" evidence="23">
    <location>
        <position position="408"/>
    </location>
    <ligand>
        <name>Zn(2+)</name>
        <dbReference type="ChEBI" id="CHEBI:29105"/>
        <note>catalytic</note>
    </ligand>
</feature>
<keyword evidence="20" id="KW-0325">Glycoprotein</keyword>
<evidence type="ECO:0000256" key="16">
    <source>
        <dbReference type="ARBA" id="ARBA00022989"/>
    </source>
</evidence>
<evidence type="ECO:0000256" key="24">
    <source>
        <dbReference type="PIRSR" id="PIRSR634016-4"/>
    </source>
</evidence>
<comment type="catalytic activity">
    <reaction evidence="1">
        <text>Release of an N-terminal amino acid, Xaa-|-Yaa- from a peptide, amide or arylamide. Xaa is preferably Ala, but may be most amino acids including Pro (slow action). When a terminal hydrophobic residue is followed by a prolyl residue, the two may be released as an intact Xaa-Pro dipeptide.</text>
        <dbReference type="EC" id="3.4.11.2"/>
    </reaction>
</comment>
<dbReference type="Gene3D" id="2.60.40.1730">
    <property type="entry name" value="tricorn interacting facor f3 domain"/>
    <property type="match status" value="1"/>
</dbReference>
<feature type="domain" description="Aminopeptidase N-like N-terminal" evidence="28">
    <location>
        <begin position="105"/>
        <end position="306"/>
    </location>
</feature>
<keyword evidence="17" id="KW-0482">Metalloprotease</keyword>
<evidence type="ECO:0000256" key="12">
    <source>
        <dbReference type="ARBA" id="ARBA00022729"/>
    </source>
</evidence>
<keyword evidence="14 23" id="KW-0862">Zinc</keyword>
<keyword evidence="7" id="KW-1003">Cell membrane</keyword>
<feature type="binding site" evidence="23">
    <location>
        <position position="412"/>
    </location>
    <ligand>
        <name>Zn(2+)</name>
        <dbReference type="ChEBI" id="CHEBI:29105"/>
        <note>catalytic</note>
    </ligand>
</feature>
<dbReference type="Gene3D" id="1.10.390.10">
    <property type="entry name" value="Neutral Protease Domain 2"/>
    <property type="match status" value="1"/>
</dbReference>
<evidence type="ECO:0000259" key="28">
    <source>
        <dbReference type="Pfam" id="PF17900"/>
    </source>
</evidence>
<dbReference type="PRINTS" id="PR00756">
    <property type="entry name" value="ALADIPTASE"/>
</dbReference>
<dbReference type="Gene3D" id="1.25.50.20">
    <property type="match status" value="1"/>
</dbReference>
<keyword evidence="8" id="KW-0336">GPI-anchor</keyword>
<dbReference type="InterPro" id="IPR042097">
    <property type="entry name" value="Aminopeptidase_N-like_N_sf"/>
</dbReference>
<evidence type="ECO:0000256" key="5">
    <source>
        <dbReference type="ARBA" id="ARBA00012564"/>
    </source>
</evidence>
<name>A0A9J6BRL1_POLVA</name>
<evidence type="ECO:0000313" key="29">
    <source>
        <dbReference type="EMBL" id="KAG5672285.1"/>
    </source>
</evidence>
<dbReference type="FunFam" id="2.60.40.1730:FF:000012">
    <property type="entry name" value="Aminopeptidase N"/>
    <property type="match status" value="1"/>
</dbReference>
<dbReference type="Gene3D" id="2.60.40.1910">
    <property type="match status" value="1"/>
</dbReference>
<dbReference type="Pfam" id="PF11838">
    <property type="entry name" value="ERAP1_C"/>
    <property type="match status" value="1"/>
</dbReference>
<comment type="cofactor">
    <cofactor evidence="23">
        <name>Zn(2+)</name>
        <dbReference type="ChEBI" id="CHEBI:29105"/>
    </cofactor>
    <text evidence="23">Binds 1 zinc ion per subunit.</text>
</comment>
<dbReference type="GO" id="GO:0070006">
    <property type="term" value="F:metalloaminopeptidase activity"/>
    <property type="evidence" value="ECO:0007669"/>
    <property type="project" value="TreeGrafter"/>
</dbReference>
<dbReference type="FunFam" id="1.10.390.10:FF:000016">
    <property type="entry name" value="Glutamyl aminopeptidase"/>
    <property type="match status" value="1"/>
</dbReference>
<keyword evidence="12" id="KW-0732">Signal</keyword>
<evidence type="ECO:0000313" key="30">
    <source>
        <dbReference type="Proteomes" id="UP001107558"/>
    </source>
</evidence>
<dbReference type="InterPro" id="IPR024571">
    <property type="entry name" value="ERAP1-like_C_dom"/>
</dbReference>
<protein>
    <recommendedName>
        <fullName evidence="6">Aminopeptidase N</fullName>
        <ecNumber evidence="5">3.4.11.2</ecNumber>
    </recommendedName>
</protein>
<keyword evidence="19" id="KW-1015">Disulfide bond</keyword>
<dbReference type="GO" id="GO:0008270">
    <property type="term" value="F:zinc ion binding"/>
    <property type="evidence" value="ECO:0007669"/>
    <property type="project" value="InterPro"/>
</dbReference>
<evidence type="ECO:0000256" key="4">
    <source>
        <dbReference type="ARBA" id="ARBA00010136"/>
    </source>
</evidence>
<evidence type="ECO:0000256" key="23">
    <source>
        <dbReference type="PIRSR" id="PIRSR634016-3"/>
    </source>
</evidence>
<dbReference type="InterPro" id="IPR027268">
    <property type="entry name" value="Peptidase_M4/M1_CTD_sf"/>
</dbReference>
<dbReference type="OrthoDB" id="510539at2759"/>
<evidence type="ECO:0000259" key="27">
    <source>
        <dbReference type="Pfam" id="PF11838"/>
    </source>
</evidence>
<feature type="domain" description="ERAP1-like C-terminal" evidence="27">
    <location>
        <begin position="671"/>
        <end position="993"/>
    </location>
</feature>
<comment type="caution">
    <text evidence="29">The sequence shown here is derived from an EMBL/GenBank/DDBJ whole genome shotgun (WGS) entry which is preliminary data.</text>
</comment>
<keyword evidence="30" id="KW-1185">Reference proteome</keyword>
<comment type="subcellular location">
    <subcellularLocation>
        <location evidence="3">Cell membrane</location>
        <topology evidence="3">Lipid-anchor</topology>
        <topology evidence="3">GPI-anchor</topology>
    </subcellularLocation>
    <subcellularLocation>
        <location evidence="2">Membrane</location>
        <topology evidence="2">Single-pass type II membrane protein</topology>
    </subcellularLocation>
</comment>
<dbReference type="EMBL" id="JADBJN010000003">
    <property type="protein sequence ID" value="KAG5672285.1"/>
    <property type="molecule type" value="Genomic_DNA"/>
</dbReference>
<dbReference type="GO" id="GO:0043171">
    <property type="term" value="P:peptide catabolic process"/>
    <property type="evidence" value="ECO:0007669"/>
    <property type="project" value="TreeGrafter"/>
</dbReference>
<feature type="domain" description="Peptidase M1 membrane alanine aminopeptidase" evidence="26">
    <location>
        <begin position="336"/>
        <end position="581"/>
    </location>
</feature>
<dbReference type="SUPFAM" id="SSF63737">
    <property type="entry name" value="Leukotriene A4 hydrolase N-terminal domain"/>
    <property type="match status" value="1"/>
</dbReference>
<evidence type="ECO:0000256" key="6">
    <source>
        <dbReference type="ARBA" id="ARBA00015611"/>
    </source>
</evidence>
<dbReference type="CDD" id="cd09601">
    <property type="entry name" value="M1_APN-Q_like"/>
    <property type="match status" value="1"/>
</dbReference>
<dbReference type="GO" id="GO:0005886">
    <property type="term" value="C:plasma membrane"/>
    <property type="evidence" value="ECO:0007669"/>
    <property type="project" value="UniProtKB-SubCell"/>
</dbReference>
<evidence type="ECO:0000256" key="14">
    <source>
        <dbReference type="ARBA" id="ARBA00022833"/>
    </source>
</evidence>
<dbReference type="EC" id="3.4.11.2" evidence="5"/>
<dbReference type="SUPFAM" id="SSF55486">
    <property type="entry name" value="Metalloproteases ('zincins'), catalytic domain"/>
    <property type="match status" value="1"/>
</dbReference>
<keyword evidence="11 23" id="KW-0479">Metal-binding</keyword>
<evidence type="ECO:0000256" key="8">
    <source>
        <dbReference type="ARBA" id="ARBA00022622"/>
    </source>
</evidence>
<comment type="similarity">
    <text evidence="4">Belongs to the peptidase M1 family.</text>
</comment>
<evidence type="ECO:0000256" key="7">
    <source>
        <dbReference type="ARBA" id="ARBA00022475"/>
    </source>
</evidence>
<evidence type="ECO:0000256" key="11">
    <source>
        <dbReference type="ARBA" id="ARBA00022723"/>
    </source>
</evidence>
<evidence type="ECO:0000256" key="17">
    <source>
        <dbReference type="ARBA" id="ARBA00023049"/>
    </source>
</evidence>
<dbReference type="Pfam" id="PF01433">
    <property type="entry name" value="Peptidase_M1"/>
    <property type="match status" value="1"/>
</dbReference>
<sequence length="1015" mass="118007">MRDTFTIENSRHPGDYDTKKHFLNLSRLTFFLLLAMFICSLVAVALLVYNFAVCPQDDDVKVCSKHYHINENSSPSTTSIASITDIGETTEPPIIKDVRLPRSIKPLSYDIVIVPNLNGENFTFEGDVAIKIHVDESCNNITLHSWTLKIRRDFTKIFIFDIDGNVTADQIDIKNQFFIDEKQFLVLETKQELEKGKNYLLKIKYIGQITDNLQGFYKSSYTVNGETKWLVSTQFQSTDARRCFPCWDEPEFKATFKITLGRPKTMNSLSNMPLERIDTQNDRVSTPLPDYVYDIYSESVKMSTYLVAFVVSDFVNNSDSSVSVWARSDTIQSTNYALSIAPKVIKFLEDFFDIKYPLPKVDMIAIPDFQFGAMENFGLITFRETAMLYDEGVSAIGKKMTVALICAHEIAHQWFGNLVSPHWWSDLWLNEVEYFFTIKIKFGINSKFHIIGFATFMEDVIVDHIEPAWNSKDLFVVNELHQVFRLDALLSSHKVSVEVQNPDQISEIFDSISYSKGAALIRSMEYFLTTEVFRRGLSNYLKEFSYRTATQNDLWNALTKEAHRSNVLNENMSVKEIMDGWTLQTGLPYLTVTRNYENNEITLEQKRFILIEANSTEAATSNDNDDKDPLWWIPISYTTQAELDFDKTHPSQWMQATRKITIEEQLDENQWIIFNPQVAHYYRVNYDSQNWKLITDHLNDPQRYKQIANANRAQLIDDSMNLARADILDYTVAMDMTKYLKHEKDFVPWKTAINNLLYVDSMLIRTPDYNLMKKYFRSRIENIYEQLGFEDRGDILTMLSRHEILKAACHLGIPDCIANSIKEFHKWKMEANPDINNPISPNLKIVVYCTAIKHGDEEEWDFAWDRYLNTTMSSEKELLMQALGCTRQPWLLSRYLERTLENDGIRKQDTFRVFSAVSNNVWGQSIAFNFIKNNWKRIRNHFGVGSPMSTLNSLIKFVTKGMTDKNQLDDLKRFDDKELKQGRTLKQAIEQAEANILWLNKNYKKIVDWLKENSD</sequence>
<organism evidence="29 30">
    <name type="scientific">Polypedilum vanderplanki</name>
    <name type="common">Sleeping chironomid midge</name>
    <dbReference type="NCBI Taxonomy" id="319348"/>
    <lineage>
        <taxon>Eukaryota</taxon>
        <taxon>Metazoa</taxon>
        <taxon>Ecdysozoa</taxon>
        <taxon>Arthropoda</taxon>
        <taxon>Hexapoda</taxon>
        <taxon>Insecta</taxon>
        <taxon>Pterygota</taxon>
        <taxon>Neoptera</taxon>
        <taxon>Endopterygota</taxon>
        <taxon>Diptera</taxon>
        <taxon>Nematocera</taxon>
        <taxon>Chironomoidea</taxon>
        <taxon>Chironomidae</taxon>
        <taxon>Chironominae</taxon>
        <taxon>Polypedilum</taxon>
        <taxon>Polypedilum</taxon>
    </lineage>
</organism>
<evidence type="ECO:0000256" key="9">
    <source>
        <dbReference type="ARBA" id="ARBA00022670"/>
    </source>
</evidence>
<dbReference type="FunFam" id="2.60.40.1910:FF:000008">
    <property type="entry name" value="Aminopeptidase"/>
    <property type="match status" value="1"/>
</dbReference>
<feature type="transmembrane region" description="Helical" evidence="25">
    <location>
        <begin position="28"/>
        <end position="52"/>
    </location>
</feature>
<evidence type="ECO:0000259" key="26">
    <source>
        <dbReference type="Pfam" id="PF01433"/>
    </source>
</evidence>
<dbReference type="GO" id="GO:0005615">
    <property type="term" value="C:extracellular space"/>
    <property type="evidence" value="ECO:0007669"/>
    <property type="project" value="TreeGrafter"/>
</dbReference>
<dbReference type="Pfam" id="PF17900">
    <property type="entry name" value="Peptidase_M1_N"/>
    <property type="match status" value="1"/>
</dbReference>
<evidence type="ECO:0000256" key="2">
    <source>
        <dbReference type="ARBA" id="ARBA00004606"/>
    </source>
</evidence>
<evidence type="ECO:0000256" key="19">
    <source>
        <dbReference type="ARBA" id="ARBA00023157"/>
    </source>
</evidence>
<evidence type="ECO:0000256" key="20">
    <source>
        <dbReference type="ARBA" id="ARBA00023180"/>
    </source>
</evidence>
<dbReference type="PANTHER" id="PTHR11533">
    <property type="entry name" value="PROTEASE M1 ZINC METALLOPROTEASE"/>
    <property type="match status" value="1"/>
</dbReference>
<evidence type="ECO:0000256" key="13">
    <source>
        <dbReference type="ARBA" id="ARBA00022801"/>
    </source>
</evidence>
<dbReference type="FunFam" id="1.25.50.20:FF:000001">
    <property type="entry name" value="Aminopeptidase"/>
    <property type="match status" value="1"/>
</dbReference>
<keyword evidence="9" id="KW-0645">Protease</keyword>
<evidence type="ECO:0000256" key="22">
    <source>
        <dbReference type="PIRSR" id="PIRSR634016-1"/>
    </source>
</evidence>
<keyword evidence="18 25" id="KW-0472">Membrane</keyword>
<dbReference type="GO" id="GO:0005737">
    <property type="term" value="C:cytoplasm"/>
    <property type="evidence" value="ECO:0007669"/>
    <property type="project" value="TreeGrafter"/>
</dbReference>
<dbReference type="AlphaFoldDB" id="A0A9J6BRL1"/>
<feature type="binding site" evidence="23">
    <location>
        <position position="431"/>
    </location>
    <ligand>
        <name>Zn(2+)</name>
        <dbReference type="ChEBI" id="CHEBI:29105"/>
        <note>catalytic</note>
    </ligand>
</feature>
<keyword evidence="15" id="KW-0735">Signal-anchor</keyword>
<evidence type="ECO:0000256" key="18">
    <source>
        <dbReference type="ARBA" id="ARBA00023136"/>
    </source>
</evidence>
<dbReference type="InterPro" id="IPR050344">
    <property type="entry name" value="Peptidase_M1_aminopeptidases"/>
</dbReference>
<keyword evidence="16 25" id="KW-1133">Transmembrane helix</keyword>
<accession>A0A9J6BRL1</accession>
<evidence type="ECO:0000256" key="3">
    <source>
        <dbReference type="ARBA" id="ARBA00004609"/>
    </source>
</evidence>
<dbReference type="GO" id="GO:0006508">
    <property type="term" value="P:proteolysis"/>
    <property type="evidence" value="ECO:0007669"/>
    <property type="project" value="UniProtKB-KW"/>
</dbReference>
<dbReference type="GO" id="GO:0098552">
    <property type="term" value="C:side of membrane"/>
    <property type="evidence" value="ECO:0007669"/>
    <property type="project" value="UniProtKB-KW"/>
</dbReference>
<dbReference type="InterPro" id="IPR014782">
    <property type="entry name" value="Peptidase_M1_dom"/>
</dbReference>
<feature type="active site" description="Proton acceptor" evidence="22">
    <location>
        <position position="409"/>
    </location>
</feature>
<dbReference type="InterPro" id="IPR045357">
    <property type="entry name" value="Aminopeptidase_N-like_N"/>
</dbReference>
<dbReference type="PANTHER" id="PTHR11533:SF294">
    <property type="entry name" value="THYROTROPIN-RELEASING HORMONE-DEGRADING ECTOENZYME"/>
    <property type="match status" value="1"/>
</dbReference>
<dbReference type="InterPro" id="IPR034016">
    <property type="entry name" value="M1_APN-typ"/>
</dbReference>
<evidence type="ECO:0000256" key="1">
    <source>
        <dbReference type="ARBA" id="ARBA00000098"/>
    </source>
</evidence>
<proteinExistence type="inferred from homology"/>
<dbReference type="GO" id="GO:0042277">
    <property type="term" value="F:peptide binding"/>
    <property type="evidence" value="ECO:0007669"/>
    <property type="project" value="TreeGrafter"/>
</dbReference>